<organism evidence="2 3">
    <name type="scientific">Enterococcus faecalis ATCC 6055</name>
    <dbReference type="NCBI Taxonomy" id="1169311"/>
    <lineage>
        <taxon>Bacteria</taxon>
        <taxon>Bacillati</taxon>
        <taxon>Bacillota</taxon>
        <taxon>Bacilli</taxon>
        <taxon>Lactobacillales</taxon>
        <taxon>Enterococcaceae</taxon>
        <taxon>Enterococcus</taxon>
    </lineage>
</organism>
<feature type="transmembrane region" description="Helical" evidence="1">
    <location>
        <begin position="130"/>
        <end position="152"/>
    </location>
</feature>
<feature type="transmembrane region" description="Helical" evidence="1">
    <location>
        <begin position="262"/>
        <end position="279"/>
    </location>
</feature>
<feature type="transmembrane region" description="Helical" evidence="1">
    <location>
        <begin position="173"/>
        <end position="195"/>
    </location>
</feature>
<keyword evidence="1" id="KW-0472">Membrane</keyword>
<gene>
    <name evidence="2" type="ORF">WOU_03135</name>
</gene>
<feature type="transmembrane region" description="Helical" evidence="1">
    <location>
        <begin position="94"/>
        <end position="118"/>
    </location>
</feature>
<dbReference type="RefSeq" id="WP_010829263.1">
    <property type="nucleotide sequence ID" value="NZ_KB944850.1"/>
</dbReference>
<protein>
    <submittedName>
        <fullName evidence="2">Uncharacterized protein</fullName>
    </submittedName>
</protein>
<keyword evidence="1" id="KW-1133">Transmembrane helix</keyword>
<accession>R3HMG5</accession>
<sequence length="323" mass="37377">MDKEKLARELNERYFISFAHSRGSISMLKVSLAGLIISLINIYPSYIINKTVDNINPWENYLNIGLAFVALSMLIFMVLSIFSKFLYKKQILSGIFLVIMTTYLEFTIIYLSYIIAVFTSYSLNLNSLKSYTFIVAICSMLILSLIYNILWLKRQLKEGFKEERSQKNLQAKNAVYNSKSLWIIFGLTSIGGIVLGQIRFLFGFGLGVLIVIAFSRLIVEITYLTYLKSKDKKYWEEPPKPTPIKELNEEEKKERKKKQIKIINISASFGFLLFIGWLVERVEIIGVMKTILRGITMLVLLNLLVTCLLWFGSKVKKYLRKEK</sequence>
<dbReference type="Proteomes" id="UP000013638">
    <property type="component" value="Unassembled WGS sequence"/>
</dbReference>
<keyword evidence="1" id="KW-0812">Transmembrane</keyword>
<feature type="transmembrane region" description="Helical" evidence="1">
    <location>
        <begin position="61"/>
        <end position="82"/>
    </location>
</feature>
<evidence type="ECO:0000313" key="2">
    <source>
        <dbReference type="EMBL" id="EOK06762.1"/>
    </source>
</evidence>
<feature type="transmembrane region" description="Helical" evidence="1">
    <location>
        <begin position="291"/>
        <end position="311"/>
    </location>
</feature>
<name>R3HMG5_ENTFL</name>
<evidence type="ECO:0000313" key="3">
    <source>
        <dbReference type="Proteomes" id="UP000013638"/>
    </source>
</evidence>
<dbReference type="EMBL" id="ASDZ01000050">
    <property type="protein sequence ID" value="EOK06762.1"/>
    <property type="molecule type" value="Genomic_DNA"/>
</dbReference>
<proteinExistence type="predicted"/>
<feature type="transmembrane region" description="Helical" evidence="1">
    <location>
        <begin position="30"/>
        <end position="49"/>
    </location>
</feature>
<dbReference type="AlphaFoldDB" id="R3HMG5"/>
<comment type="caution">
    <text evidence="2">The sequence shown here is derived from an EMBL/GenBank/DDBJ whole genome shotgun (WGS) entry which is preliminary data.</text>
</comment>
<feature type="transmembrane region" description="Helical" evidence="1">
    <location>
        <begin position="201"/>
        <end position="226"/>
    </location>
</feature>
<dbReference type="HOGENOM" id="CLU_076094_0_0_9"/>
<dbReference type="PATRIC" id="fig|1169311.3.peg.3073"/>
<reference evidence="2 3" key="1">
    <citation type="submission" date="2013-02" db="EMBL/GenBank/DDBJ databases">
        <title>The Genome Sequence of Enterococcus faecalis ATCC_6055.</title>
        <authorList>
            <consortium name="The Broad Institute Genome Sequencing Platform"/>
            <consortium name="The Broad Institute Genome Sequencing Center for Infectious Disease"/>
            <person name="Earl A.M."/>
            <person name="Gilmore M.S."/>
            <person name="Lebreton F."/>
            <person name="Walker B."/>
            <person name="Young S.K."/>
            <person name="Zeng Q."/>
            <person name="Gargeya S."/>
            <person name="Fitzgerald M."/>
            <person name="Haas B."/>
            <person name="Abouelleil A."/>
            <person name="Alvarado L."/>
            <person name="Arachchi H.M."/>
            <person name="Berlin A.M."/>
            <person name="Chapman S.B."/>
            <person name="Dewar J."/>
            <person name="Goldberg J."/>
            <person name="Griggs A."/>
            <person name="Gujja S."/>
            <person name="Hansen M."/>
            <person name="Howarth C."/>
            <person name="Imamovic A."/>
            <person name="Larimer J."/>
            <person name="McCowan C."/>
            <person name="Murphy C."/>
            <person name="Neiman D."/>
            <person name="Pearson M."/>
            <person name="Priest M."/>
            <person name="Roberts A."/>
            <person name="Saif S."/>
            <person name="Shea T."/>
            <person name="Sisk P."/>
            <person name="Sykes S."/>
            <person name="Wortman J."/>
            <person name="Nusbaum C."/>
            <person name="Birren B."/>
        </authorList>
    </citation>
    <scope>NUCLEOTIDE SEQUENCE [LARGE SCALE GENOMIC DNA]</scope>
    <source>
        <strain evidence="2 3">ATCC 6055</strain>
    </source>
</reference>
<evidence type="ECO:0000256" key="1">
    <source>
        <dbReference type="SAM" id="Phobius"/>
    </source>
</evidence>